<evidence type="ECO:0000313" key="1">
    <source>
        <dbReference type="EMBL" id="SLM23924.1"/>
    </source>
</evidence>
<evidence type="ECO:0000313" key="2">
    <source>
        <dbReference type="Proteomes" id="UP000191133"/>
    </source>
</evidence>
<reference evidence="2" key="1">
    <citation type="submission" date="2016-10" db="EMBL/GenBank/DDBJ databases">
        <authorList>
            <person name="Varghese N."/>
        </authorList>
    </citation>
    <scope>NUCLEOTIDE SEQUENCE [LARGE SCALE GENOMIC DNA]</scope>
    <source>
        <strain evidence="2">92MFCol6.1</strain>
    </source>
</reference>
<protein>
    <submittedName>
        <fullName evidence="1">Uncharacterized protein</fullName>
    </submittedName>
</protein>
<organism evidence="1 2">
    <name type="scientific">Stenotrophomonas indicatrix</name>
    <dbReference type="NCBI Taxonomy" id="2045451"/>
    <lineage>
        <taxon>Bacteria</taxon>
        <taxon>Pseudomonadati</taxon>
        <taxon>Pseudomonadota</taxon>
        <taxon>Gammaproteobacteria</taxon>
        <taxon>Lysobacterales</taxon>
        <taxon>Lysobacteraceae</taxon>
        <taxon>Stenotrophomonas</taxon>
    </lineage>
</organism>
<sequence>MSEVDFLRDLDGTLHAAFALAGMASRGRYTAKDGPITEGVRAYVERDVETIGELRQFRAGRVEIAYLRSDVAPDQGDRFEVVSSAFGTEVFVNSKKISDDGSQSRWLVSRG</sequence>
<proteinExistence type="predicted"/>
<dbReference type="EMBL" id="FWEU01000002">
    <property type="protein sequence ID" value="SLM23924.1"/>
    <property type="molecule type" value="Genomic_DNA"/>
</dbReference>
<dbReference type="RefSeq" id="WP_080149250.1">
    <property type="nucleotide sequence ID" value="NZ_FWEU01000002.1"/>
</dbReference>
<dbReference type="Proteomes" id="UP000191133">
    <property type="component" value="Unassembled WGS sequence"/>
</dbReference>
<dbReference type="AlphaFoldDB" id="A0A1W1GXF5"/>
<accession>A0A1W1GXF5</accession>
<gene>
    <name evidence="1" type="ORF">SAMN04488690_1631</name>
</gene>
<name>A0A1W1GXF5_9GAMM</name>